<dbReference type="Proteomes" id="UP000325811">
    <property type="component" value="Chromosome I"/>
</dbReference>
<dbReference type="Pfam" id="PF12244">
    <property type="entry name" value="DUF3606"/>
    <property type="match status" value="1"/>
</dbReference>
<dbReference type="KEGG" id="pdio:PDMSB3_3407"/>
<reference evidence="1 2" key="1">
    <citation type="submission" date="2019-08" db="EMBL/GenBank/DDBJ databases">
        <authorList>
            <person name="Herpell B J."/>
        </authorList>
    </citation>
    <scope>NUCLEOTIDE SEQUENCE [LARGE SCALE GENOMIC DNA]</scope>
    <source>
        <strain evidence="2">Msb3</strain>
    </source>
</reference>
<evidence type="ECO:0000313" key="1">
    <source>
        <dbReference type="EMBL" id="VVD29863.1"/>
    </source>
</evidence>
<dbReference type="EMBL" id="LR699553">
    <property type="protein sequence ID" value="VVD29863.1"/>
    <property type="molecule type" value="Genomic_DNA"/>
</dbReference>
<evidence type="ECO:0008006" key="3">
    <source>
        <dbReference type="Google" id="ProtNLM"/>
    </source>
</evidence>
<dbReference type="RefSeq" id="WP_165186865.1">
    <property type="nucleotide sequence ID" value="NZ_LR699553.1"/>
</dbReference>
<keyword evidence="2" id="KW-1185">Reference proteome</keyword>
<dbReference type="InterPro" id="IPR022037">
    <property type="entry name" value="DUF3606"/>
</dbReference>
<organism evidence="1 2">
    <name type="scientific">Paraburkholderia dioscoreae</name>
    <dbReference type="NCBI Taxonomy" id="2604047"/>
    <lineage>
        <taxon>Bacteria</taxon>
        <taxon>Pseudomonadati</taxon>
        <taxon>Pseudomonadota</taxon>
        <taxon>Betaproteobacteria</taxon>
        <taxon>Burkholderiales</taxon>
        <taxon>Burkholderiaceae</taxon>
        <taxon>Paraburkholderia</taxon>
    </lineage>
</organism>
<proteinExistence type="predicted"/>
<name>A0A5Q4YU28_9BURK</name>
<dbReference type="AlphaFoldDB" id="A0A5Q4YU28"/>
<protein>
    <recommendedName>
        <fullName evidence="3">DUF3606 domain-containing protein</fullName>
    </recommendedName>
</protein>
<accession>A0A5Q4YU28</accession>
<evidence type="ECO:0000313" key="2">
    <source>
        <dbReference type="Proteomes" id="UP000325811"/>
    </source>
</evidence>
<gene>
    <name evidence="1" type="ORF">PDMSB3_3407</name>
</gene>
<sequence length="59" mass="6782">MADNLKIREPQDGKQVNVHEPWELEYWSNKFGVSKEALKRAVAQVGTHVDAVRRHLGKN</sequence>